<dbReference type="PROSITE" id="PS51202">
    <property type="entry name" value="RCK_C"/>
    <property type="match status" value="1"/>
</dbReference>
<dbReference type="Proteomes" id="UP000190102">
    <property type="component" value="Unassembled WGS sequence"/>
</dbReference>
<evidence type="ECO:0000256" key="1">
    <source>
        <dbReference type="ARBA" id="ARBA00004141"/>
    </source>
</evidence>
<dbReference type="InterPro" id="IPR036291">
    <property type="entry name" value="NAD(P)-bd_dom_sf"/>
</dbReference>
<dbReference type="InterPro" id="IPR003148">
    <property type="entry name" value="RCK_N"/>
</dbReference>
<keyword evidence="5 8" id="KW-0812">Transmembrane</keyword>
<keyword evidence="3" id="KW-0813">Transport</keyword>
<keyword evidence="6 8" id="KW-1133">Transmembrane helix</keyword>
<dbReference type="InterPro" id="IPR036721">
    <property type="entry name" value="RCK_C_sf"/>
</dbReference>
<keyword evidence="4" id="KW-0630">Potassium</keyword>
<dbReference type="InterPro" id="IPR006037">
    <property type="entry name" value="RCK_C"/>
</dbReference>
<feature type="transmembrane region" description="Helical" evidence="8">
    <location>
        <begin position="216"/>
        <end position="249"/>
    </location>
</feature>
<comment type="similarity">
    <text evidence="2">Belongs to the monovalent cation:proton antiporter 2 (CPA2) transporter (TC 2.A.37) family.</text>
</comment>
<dbReference type="PANTHER" id="PTHR42751:SF3">
    <property type="entry name" value="SODIUM_GLUTAMATE SYMPORTER"/>
    <property type="match status" value="1"/>
</dbReference>
<feature type="transmembrane region" description="Helical" evidence="8">
    <location>
        <begin position="30"/>
        <end position="46"/>
    </location>
</feature>
<dbReference type="InterPro" id="IPR006153">
    <property type="entry name" value="Cation/H_exchanger_TM"/>
</dbReference>
<dbReference type="Pfam" id="PF02254">
    <property type="entry name" value="TrkA_N"/>
    <property type="match status" value="1"/>
</dbReference>
<name>A0A1T4RQY9_9BACT</name>
<dbReference type="GO" id="GO:1902600">
    <property type="term" value="P:proton transmembrane transport"/>
    <property type="evidence" value="ECO:0007669"/>
    <property type="project" value="InterPro"/>
</dbReference>
<feature type="transmembrane region" description="Helical" evidence="8">
    <location>
        <begin position="58"/>
        <end position="76"/>
    </location>
</feature>
<dbReference type="Pfam" id="PF02080">
    <property type="entry name" value="TrkA_C"/>
    <property type="match status" value="1"/>
</dbReference>
<keyword evidence="4" id="KW-0406">Ion transport</keyword>
<dbReference type="Gene3D" id="3.30.70.1450">
    <property type="entry name" value="Regulator of K+ conductance, C-terminal domain"/>
    <property type="match status" value="1"/>
</dbReference>
<dbReference type="GO" id="GO:0016020">
    <property type="term" value="C:membrane"/>
    <property type="evidence" value="ECO:0007669"/>
    <property type="project" value="UniProtKB-SubCell"/>
</dbReference>
<evidence type="ECO:0000256" key="5">
    <source>
        <dbReference type="ARBA" id="ARBA00022692"/>
    </source>
</evidence>
<feature type="transmembrane region" description="Helical" evidence="8">
    <location>
        <begin position="147"/>
        <end position="169"/>
    </location>
</feature>
<feature type="transmembrane region" description="Helical" evidence="8">
    <location>
        <begin position="295"/>
        <end position="316"/>
    </location>
</feature>
<protein>
    <submittedName>
        <fullName evidence="11">Kef-type potassium/proton antiporter, CPA2 family</fullName>
    </submittedName>
</protein>
<feature type="transmembrane region" description="Helical" evidence="8">
    <location>
        <begin position="116"/>
        <end position="135"/>
    </location>
</feature>
<evidence type="ECO:0000256" key="3">
    <source>
        <dbReference type="ARBA" id="ARBA00022448"/>
    </source>
</evidence>
<comment type="subcellular location">
    <subcellularLocation>
        <location evidence="1">Membrane</location>
        <topology evidence="1">Multi-pass membrane protein</topology>
    </subcellularLocation>
</comment>
<dbReference type="Pfam" id="PF00999">
    <property type="entry name" value="Na_H_Exchanger"/>
    <property type="match status" value="1"/>
</dbReference>
<feature type="transmembrane region" description="Helical" evidence="8">
    <location>
        <begin position="85"/>
        <end position="110"/>
    </location>
</feature>
<proteinExistence type="inferred from homology"/>
<evidence type="ECO:0000256" key="2">
    <source>
        <dbReference type="ARBA" id="ARBA00005551"/>
    </source>
</evidence>
<gene>
    <name evidence="11" type="ORF">SAMN02745119_03022</name>
</gene>
<dbReference type="AlphaFoldDB" id="A0A1T4RQY9"/>
<feature type="domain" description="RCK N-terminal" evidence="9">
    <location>
        <begin position="408"/>
        <end position="525"/>
    </location>
</feature>
<feature type="transmembrane region" description="Helical" evidence="8">
    <location>
        <begin position="175"/>
        <end position="195"/>
    </location>
</feature>
<evidence type="ECO:0000259" key="9">
    <source>
        <dbReference type="PROSITE" id="PS51201"/>
    </source>
</evidence>
<dbReference type="GO" id="GO:0015297">
    <property type="term" value="F:antiporter activity"/>
    <property type="evidence" value="ECO:0007669"/>
    <property type="project" value="InterPro"/>
</dbReference>
<dbReference type="InterPro" id="IPR038770">
    <property type="entry name" value="Na+/solute_symporter_sf"/>
</dbReference>
<evidence type="ECO:0000256" key="6">
    <source>
        <dbReference type="ARBA" id="ARBA00022989"/>
    </source>
</evidence>
<feature type="domain" description="RCK C-terminal" evidence="10">
    <location>
        <begin position="574"/>
        <end position="658"/>
    </location>
</feature>
<evidence type="ECO:0000256" key="4">
    <source>
        <dbReference type="ARBA" id="ARBA00022538"/>
    </source>
</evidence>
<dbReference type="STRING" id="115783.SAMN02745119_03022"/>
<dbReference type="Gene3D" id="3.40.50.720">
    <property type="entry name" value="NAD(P)-binding Rossmann-like Domain"/>
    <property type="match status" value="1"/>
</dbReference>
<dbReference type="Gene3D" id="1.20.1530.20">
    <property type="match status" value="1"/>
</dbReference>
<sequence>MEFGLLKDLVLLFGLALVTVVLFRQFKLPSIIGFLCTGIVAGPYALGLIKDTHQVEQMAEIGVVLLLFTIGIEFSLKELLRIKHLVLWGGGLQVGVTIGAVAVLGLMLGFPWQQATFFGFLVSLSSTAILMKLLMDAGEMDAPHGKTCLGILIFQDLCVVPLMLFTPFLGGAGDGLTGIVIVSAKALVVVVVSHFGARFAVPWIFNQVVKAKSRELFILTIIFVGFGTAFLTAQVGLSLALGAFIAGLAISESEYSHQVMGDIIPFRDAFMSLFFISVGMLLDPAAVLRNPLAVLLIVLAIVLIKWLVASGAAFVLRFPPKPALISGLLLAQVGEFAFVLSHAGQKFGLLNSEQYQLFLAASVATMALTPFSLKFAEPLANRVATWLPTSFKRGTRTTGTSHDRFPMDDHVVIVGFGVNGKNLARVLNGNGIRYIAIESNHHTVKAERKKGTRIIFGDASKPEILSHALIEKARIVVIAISDATATRRVAAQVRLMRPSIHLIVRTRYVAEMEPLFQLGVNDVVPEEFETSVEIFSRVLRTYMIPHDQIDHCIAEIRRDSYQMFRTVSRRHSHATGISGYLSGVELATFRVQAGSDIAGTQLRDGLLRDRCGATVLVIKRGDEVSSNPDPVWQFEVDDIVLVMGKPDQLVFAAHLFET</sequence>
<reference evidence="12" key="1">
    <citation type="submission" date="2017-02" db="EMBL/GenBank/DDBJ databases">
        <authorList>
            <person name="Varghese N."/>
            <person name="Submissions S."/>
        </authorList>
    </citation>
    <scope>NUCLEOTIDE SEQUENCE [LARGE SCALE GENOMIC DNA]</scope>
    <source>
        <strain evidence="12">ATCC BAA-34</strain>
    </source>
</reference>
<dbReference type="EMBL" id="FUWR01000023">
    <property type="protein sequence ID" value="SKA18297.1"/>
    <property type="molecule type" value="Genomic_DNA"/>
</dbReference>
<accession>A0A1T4RQY9</accession>
<dbReference type="GO" id="GO:0006813">
    <property type="term" value="P:potassium ion transport"/>
    <property type="evidence" value="ECO:0007669"/>
    <property type="project" value="UniProtKB-KW"/>
</dbReference>
<keyword evidence="7 8" id="KW-0472">Membrane</keyword>
<feature type="transmembrane region" description="Helical" evidence="8">
    <location>
        <begin position="269"/>
        <end position="288"/>
    </location>
</feature>
<dbReference type="SUPFAM" id="SSF116726">
    <property type="entry name" value="TrkA C-terminal domain-like"/>
    <property type="match status" value="1"/>
</dbReference>
<dbReference type="SUPFAM" id="SSF51735">
    <property type="entry name" value="NAD(P)-binding Rossmann-fold domains"/>
    <property type="match status" value="1"/>
</dbReference>
<dbReference type="PROSITE" id="PS51201">
    <property type="entry name" value="RCK_N"/>
    <property type="match status" value="1"/>
</dbReference>
<evidence type="ECO:0000256" key="7">
    <source>
        <dbReference type="ARBA" id="ARBA00023136"/>
    </source>
</evidence>
<organism evidence="11 12">
    <name type="scientific">Trichlorobacter thiogenes</name>
    <dbReference type="NCBI Taxonomy" id="115783"/>
    <lineage>
        <taxon>Bacteria</taxon>
        <taxon>Pseudomonadati</taxon>
        <taxon>Thermodesulfobacteriota</taxon>
        <taxon>Desulfuromonadia</taxon>
        <taxon>Geobacterales</taxon>
        <taxon>Geobacteraceae</taxon>
        <taxon>Trichlorobacter</taxon>
    </lineage>
</organism>
<dbReference type="PANTHER" id="PTHR42751">
    <property type="entry name" value="SODIUM/HYDROGEN EXCHANGER FAMILY/TRKA DOMAIN PROTEIN"/>
    <property type="match status" value="1"/>
</dbReference>
<evidence type="ECO:0000256" key="8">
    <source>
        <dbReference type="SAM" id="Phobius"/>
    </source>
</evidence>
<feature type="transmembrane region" description="Helical" evidence="8">
    <location>
        <begin position="6"/>
        <end position="23"/>
    </location>
</feature>
<evidence type="ECO:0000259" key="10">
    <source>
        <dbReference type="PROSITE" id="PS51202"/>
    </source>
</evidence>
<keyword evidence="12" id="KW-1185">Reference proteome</keyword>
<evidence type="ECO:0000313" key="11">
    <source>
        <dbReference type="EMBL" id="SKA18297.1"/>
    </source>
</evidence>
<evidence type="ECO:0000313" key="12">
    <source>
        <dbReference type="Proteomes" id="UP000190102"/>
    </source>
</evidence>
<keyword evidence="4" id="KW-0633">Potassium transport</keyword>
<dbReference type="OrthoDB" id="9781411at2"/>
<dbReference type="GO" id="GO:0008324">
    <property type="term" value="F:monoatomic cation transmembrane transporter activity"/>
    <property type="evidence" value="ECO:0007669"/>
    <property type="project" value="InterPro"/>
</dbReference>
<dbReference type="RefSeq" id="WP_078791246.1">
    <property type="nucleotide sequence ID" value="NZ_FUWR01000023.1"/>
</dbReference>